<dbReference type="KEGG" id="cau:Caur_1057"/>
<feature type="compositionally biased region" description="Polar residues" evidence="1">
    <location>
        <begin position="100"/>
        <end position="116"/>
    </location>
</feature>
<protein>
    <submittedName>
        <fullName evidence="2">Helix-hairpin-helix motif</fullName>
    </submittedName>
</protein>
<sequence>MWRKLLLVALLLGIGYVIWRRMQRDQTPSPVSDLSPAPSAAPSAPSPSPAPSAPSAPASTSSGPRPIVTRVHRGAPPTIRRSSASAETAASDRNGVNDVASASDTVQSAAPVTHVSTGDADASSQVASASATTAGMVTEQPAPSSDVQVAESGEVESPIAETGRAEEKEEVSAEGTELAPVDINRADRETLIALPGIGPVLADRIIAYREAHGPFKSVDDLTAISGIGERNINIFRKLVYVDPNA</sequence>
<evidence type="ECO:0000313" key="2">
    <source>
        <dbReference type="EMBL" id="ABY34289.1"/>
    </source>
</evidence>
<dbReference type="GO" id="GO:0015628">
    <property type="term" value="P:protein secretion by the type II secretion system"/>
    <property type="evidence" value="ECO:0000318"/>
    <property type="project" value="GO_Central"/>
</dbReference>
<feature type="region of interest" description="Disordered" evidence="1">
    <location>
        <begin position="26"/>
        <end position="178"/>
    </location>
</feature>
<evidence type="ECO:0000313" key="3">
    <source>
        <dbReference type="Proteomes" id="UP000002008"/>
    </source>
</evidence>
<dbReference type="Proteomes" id="UP000002008">
    <property type="component" value="Chromosome"/>
</dbReference>
<dbReference type="Pfam" id="PF12836">
    <property type="entry name" value="HHH_3"/>
    <property type="match status" value="1"/>
</dbReference>
<dbReference type="SUPFAM" id="SSF47781">
    <property type="entry name" value="RuvA domain 2-like"/>
    <property type="match status" value="1"/>
</dbReference>
<evidence type="ECO:0000256" key="1">
    <source>
        <dbReference type="SAM" id="MobiDB-lite"/>
    </source>
</evidence>
<dbReference type="EnsemblBacteria" id="ABY34289">
    <property type="protein sequence ID" value="ABY34289"/>
    <property type="gene ID" value="Caur_1057"/>
</dbReference>
<dbReference type="eggNOG" id="COG1555">
    <property type="taxonomic scope" value="Bacteria"/>
</dbReference>
<dbReference type="InterPro" id="IPR010994">
    <property type="entry name" value="RuvA_2-like"/>
</dbReference>
<dbReference type="PATRIC" id="fig|324602.8.peg.1206"/>
<dbReference type="AlphaFoldDB" id="A9WII9"/>
<dbReference type="PANTHER" id="PTHR21180">
    <property type="entry name" value="ENDONUCLEASE/EXONUCLEASE/PHOSPHATASE FAMILY DOMAIN-CONTAINING PROTEIN 1"/>
    <property type="match status" value="1"/>
</dbReference>
<reference evidence="3" key="1">
    <citation type="journal article" date="2011" name="BMC Genomics">
        <title>Complete genome sequence of the filamentous anoxygenic phototrophic bacterium Chloroflexus aurantiacus.</title>
        <authorList>
            <person name="Tang K.H."/>
            <person name="Barry K."/>
            <person name="Chertkov O."/>
            <person name="Dalin E."/>
            <person name="Han C.S."/>
            <person name="Hauser L.J."/>
            <person name="Honchak B.M."/>
            <person name="Karbach L.E."/>
            <person name="Land M.L."/>
            <person name="Lapidus A."/>
            <person name="Larimer F.W."/>
            <person name="Mikhailova N."/>
            <person name="Pitluck S."/>
            <person name="Pierson B.K."/>
            <person name="Blankenship R.E."/>
        </authorList>
    </citation>
    <scope>NUCLEOTIDE SEQUENCE [LARGE SCALE GENOMIC DNA]</scope>
    <source>
        <strain evidence="3">ATCC 29366 / DSM 635 / J-10-fl</strain>
    </source>
</reference>
<dbReference type="STRING" id="324602.Caur_1057"/>
<dbReference type="InterPro" id="IPR051675">
    <property type="entry name" value="Endo/Exo/Phosphatase_dom_1"/>
</dbReference>
<name>A9WII9_CHLAA</name>
<dbReference type="InParanoid" id="A9WII9"/>
<feature type="compositionally biased region" description="Low complexity" evidence="1">
    <location>
        <begin position="82"/>
        <end position="91"/>
    </location>
</feature>
<dbReference type="Gene3D" id="1.10.150.280">
    <property type="entry name" value="AF1531-like domain"/>
    <property type="match status" value="1"/>
</dbReference>
<dbReference type="RefSeq" id="WP_012256945.1">
    <property type="nucleotide sequence ID" value="NC_010175.1"/>
</dbReference>
<feature type="compositionally biased region" description="Low complexity" evidence="1">
    <location>
        <begin position="119"/>
        <end position="134"/>
    </location>
</feature>
<feature type="compositionally biased region" description="Pro residues" evidence="1">
    <location>
        <begin position="44"/>
        <end position="54"/>
    </location>
</feature>
<feature type="compositionally biased region" description="Low complexity" evidence="1">
    <location>
        <begin position="28"/>
        <end position="43"/>
    </location>
</feature>
<accession>A9WII9</accession>
<feature type="compositionally biased region" description="Low complexity" evidence="1">
    <location>
        <begin position="55"/>
        <end position="64"/>
    </location>
</feature>
<dbReference type="PANTHER" id="PTHR21180:SF32">
    <property type="entry name" value="ENDONUCLEASE_EXONUCLEASE_PHOSPHATASE FAMILY DOMAIN-CONTAINING PROTEIN 1"/>
    <property type="match status" value="1"/>
</dbReference>
<dbReference type="GO" id="GO:0015627">
    <property type="term" value="C:type II protein secretion system complex"/>
    <property type="evidence" value="ECO:0000318"/>
    <property type="project" value="GO_Central"/>
</dbReference>
<dbReference type="EMBL" id="CP000909">
    <property type="protein sequence ID" value="ABY34289.1"/>
    <property type="molecule type" value="Genomic_DNA"/>
</dbReference>
<keyword evidence="3" id="KW-1185">Reference proteome</keyword>
<gene>
    <name evidence="2" type="ordered locus">Caur_1057</name>
</gene>
<dbReference type="HOGENOM" id="CLU_1132015_0_0_0"/>
<organism evidence="2 3">
    <name type="scientific">Chloroflexus aurantiacus (strain ATCC 29366 / DSM 635 / J-10-fl)</name>
    <dbReference type="NCBI Taxonomy" id="324602"/>
    <lineage>
        <taxon>Bacteria</taxon>
        <taxon>Bacillati</taxon>
        <taxon>Chloroflexota</taxon>
        <taxon>Chloroflexia</taxon>
        <taxon>Chloroflexales</taxon>
        <taxon>Chloroflexineae</taxon>
        <taxon>Chloroflexaceae</taxon>
        <taxon>Chloroflexus</taxon>
    </lineage>
</organism>
<proteinExistence type="predicted"/>